<dbReference type="Proteomes" id="UP000015101">
    <property type="component" value="Unassembled WGS sequence"/>
</dbReference>
<dbReference type="FunCoup" id="T1G6I6">
    <property type="interactions" value="800"/>
</dbReference>
<reference evidence="11" key="3">
    <citation type="submission" date="2015-06" db="UniProtKB">
        <authorList>
            <consortium name="EnsemblMetazoa"/>
        </authorList>
    </citation>
    <scope>IDENTIFICATION</scope>
</reference>
<comment type="similarity">
    <text evidence="1 7">Belongs to the universal ribosomal protein uL11 family.</text>
</comment>
<keyword evidence="12" id="KW-1185">Reference proteome</keyword>
<gene>
    <name evidence="11" type="primary">20216683</name>
    <name evidence="10" type="ORF">HELRODRAFT_86877</name>
</gene>
<dbReference type="Pfam" id="PF03946">
    <property type="entry name" value="Ribosomal_L11_N"/>
    <property type="match status" value="1"/>
</dbReference>
<dbReference type="GO" id="GO:0006412">
    <property type="term" value="P:translation"/>
    <property type="evidence" value="ECO:0000318"/>
    <property type="project" value="GO_Central"/>
</dbReference>
<dbReference type="InterPro" id="IPR006519">
    <property type="entry name" value="Ribosomal_uL11_bac-typ"/>
</dbReference>
<dbReference type="InterPro" id="IPR036769">
    <property type="entry name" value="Ribosomal_uL11_C_sf"/>
</dbReference>
<dbReference type="OrthoDB" id="1091498at2759"/>
<dbReference type="CDD" id="cd00349">
    <property type="entry name" value="Ribosomal_L11"/>
    <property type="match status" value="1"/>
</dbReference>
<organism evidence="11 12">
    <name type="scientific">Helobdella robusta</name>
    <name type="common">Californian leech</name>
    <dbReference type="NCBI Taxonomy" id="6412"/>
    <lineage>
        <taxon>Eukaryota</taxon>
        <taxon>Metazoa</taxon>
        <taxon>Spiralia</taxon>
        <taxon>Lophotrochozoa</taxon>
        <taxon>Annelida</taxon>
        <taxon>Clitellata</taxon>
        <taxon>Hirudinea</taxon>
        <taxon>Rhynchobdellida</taxon>
        <taxon>Glossiphoniidae</taxon>
        <taxon>Helobdella</taxon>
    </lineage>
</organism>
<dbReference type="SMART" id="SM00649">
    <property type="entry name" value="RL11"/>
    <property type="match status" value="1"/>
</dbReference>
<evidence type="ECO:0000256" key="7">
    <source>
        <dbReference type="RuleBase" id="RU003978"/>
    </source>
</evidence>
<reference evidence="10 12" key="2">
    <citation type="journal article" date="2013" name="Nature">
        <title>Insights into bilaterian evolution from three spiralian genomes.</title>
        <authorList>
            <person name="Simakov O."/>
            <person name="Marletaz F."/>
            <person name="Cho S.J."/>
            <person name="Edsinger-Gonzales E."/>
            <person name="Havlak P."/>
            <person name="Hellsten U."/>
            <person name="Kuo D.H."/>
            <person name="Larsson T."/>
            <person name="Lv J."/>
            <person name="Arendt D."/>
            <person name="Savage R."/>
            <person name="Osoegawa K."/>
            <person name="de Jong P."/>
            <person name="Grimwood J."/>
            <person name="Chapman J.A."/>
            <person name="Shapiro H."/>
            <person name="Aerts A."/>
            <person name="Otillar R.P."/>
            <person name="Terry A.Y."/>
            <person name="Boore J.L."/>
            <person name="Grigoriev I.V."/>
            <person name="Lindberg D.R."/>
            <person name="Seaver E.C."/>
            <person name="Weisblat D.A."/>
            <person name="Putnam N.H."/>
            <person name="Rokhsar D.S."/>
        </authorList>
    </citation>
    <scope>NUCLEOTIDE SEQUENCE</scope>
</reference>
<dbReference type="RefSeq" id="XP_009026482.1">
    <property type="nucleotide sequence ID" value="XM_009028234.1"/>
</dbReference>
<dbReference type="PANTHER" id="PTHR11661">
    <property type="entry name" value="60S RIBOSOMAL PROTEIN L12"/>
    <property type="match status" value="1"/>
</dbReference>
<evidence type="ECO:0000313" key="10">
    <source>
        <dbReference type="EMBL" id="ESN95388.1"/>
    </source>
</evidence>
<dbReference type="InterPro" id="IPR020783">
    <property type="entry name" value="Ribosomal_uL11_C"/>
</dbReference>
<dbReference type="SUPFAM" id="SSF46906">
    <property type="entry name" value="Ribosomal protein L11, C-terminal domain"/>
    <property type="match status" value="1"/>
</dbReference>
<dbReference type="GO" id="GO:0070180">
    <property type="term" value="F:large ribosomal subunit rRNA binding"/>
    <property type="evidence" value="ECO:0000318"/>
    <property type="project" value="GO_Central"/>
</dbReference>
<evidence type="ECO:0000256" key="2">
    <source>
        <dbReference type="ARBA" id="ARBA00022980"/>
    </source>
</evidence>
<evidence type="ECO:0000256" key="6">
    <source>
        <dbReference type="ARBA" id="ARBA00041455"/>
    </source>
</evidence>
<dbReference type="GO" id="GO:0005762">
    <property type="term" value="C:mitochondrial large ribosomal subunit"/>
    <property type="evidence" value="ECO:0000318"/>
    <property type="project" value="GO_Central"/>
</dbReference>
<dbReference type="InterPro" id="IPR020784">
    <property type="entry name" value="Ribosomal_uL11_N"/>
</dbReference>
<dbReference type="EMBL" id="KB097528">
    <property type="protein sequence ID" value="ESN95388.1"/>
    <property type="molecule type" value="Genomic_DNA"/>
</dbReference>
<dbReference type="FunFam" id="1.10.10.250:FF:000003">
    <property type="entry name" value="Mitochondrial ribosomal protein L11"/>
    <property type="match status" value="1"/>
</dbReference>
<dbReference type="Gene3D" id="1.10.10.250">
    <property type="entry name" value="Ribosomal protein L11, C-terminal domain"/>
    <property type="match status" value="1"/>
</dbReference>
<evidence type="ECO:0000256" key="5">
    <source>
        <dbReference type="ARBA" id="ARBA00040104"/>
    </source>
</evidence>
<keyword evidence="3 7" id="KW-0687">Ribonucleoprotein</keyword>
<dbReference type="HOGENOM" id="CLU_074237_1_1_1"/>
<dbReference type="AlphaFoldDB" id="T1G6I6"/>
<sequence length="195" mass="21647">MSKVVAKGMKKISEKINHPPFLSVTIPAGLASPAPPLGTQLGQRNIQIANFCKDFNEKTKNIKEGTPLPTRITINSDRSYNLVIHNPPVSYFLKLAAGIDRGAMKTGREVSGFVSLKHIYEIAAIKSADPCWKHVPLNEICQSIIGTAHSCGIEVVEELDENFYAQFLKERREIVEKQKLELQELKAAKLLRVAV</sequence>
<dbReference type="GO" id="GO:0003735">
    <property type="term" value="F:structural constituent of ribosome"/>
    <property type="evidence" value="ECO:0000318"/>
    <property type="project" value="GO_Central"/>
</dbReference>
<comment type="subunit">
    <text evidence="4">Component of the mitochondrial ribosome large subunit (39S) which comprises a 16S rRNA and about 50 distinct proteins.</text>
</comment>
<dbReference type="PANTHER" id="PTHR11661:SF1">
    <property type="entry name" value="LARGE RIBOSOMAL SUBUNIT PROTEIN UL11M"/>
    <property type="match status" value="1"/>
</dbReference>
<feature type="domain" description="Large ribosomal subunit protein uL11 N-terminal" evidence="9">
    <location>
        <begin position="24"/>
        <end position="80"/>
    </location>
</feature>
<dbReference type="InterPro" id="IPR036796">
    <property type="entry name" value="Ribosomal_uL11_N_sf"/>
</dbReference>
<dbReference type="CTD" id="20216683"/>
<evidence type="ECO:0000259" key="9">
    <source>
        <dbReference type="Pfam" id="PF03946"/>
    </source>
</evidence>
<dbReference type="HAMAP" id="MF_00736">
    <property type="entry name" value="Ribosomal_uL11"/>
    <property type="match status" value="1"/>
</dbReference>
<dbReference type="InParanoid" id="T1G6I6"/>
<evidence type="ECO:0000256" key="3">
    <source>
        <dbReference type="ARBA" id="ARBA00023274"/>
    </source>
</evidence>
<dbReference type="STRING" id="6412.T1G6I6"/>
<accession>T1G6I6</accession>
<proteinExistence type="inferred from homology"/>
<dbReference type="EnsemblMetazoa" id="HelroT86877">
    <property type="protein sequence ID" value="HelroP86877"/>
    <property type="gene ID" value="HelroG86877"/>
</dbReference>
<dbReference type="KEGG" id="hro:HELRODRAFT_86877"/>
<evidence type="ECO:0000259" key="8">
    <source>
        <dbReference type="Pfam" id="PF00298"/>
    </source>
</evidence>
<dbReference type="NCBIfam" id="TIGR01632">
    <property type="entry name" value="L11_bact"/>
    <property type="match status" value="1"/>
</dbReference>
<dbReference type="EMBL" id="AMQM01006849">
    <property type="status" value="NOT_ANNOTATED_CDS"/>
    <property type="molecule type" value="Genomic_DNA"/>
</dbReference>
<reference evidence="12" key="1">
    <citation type="submission" date="2012-12" db="EMBL/GenBank/DDBJ databases">
        <authorList>
            <person name="Hellsten U."/>
            <person name="Grimwood J."/>
            <person name="Chapman J.A."/>
            <person name="Shapiro H."/>
            <person name="Aerts A."/>
            <person name="Otillar R.P."/>
            <person name="Terry A.Y."/>
            <person name="Boore J.L."/>
            <person name="Simakov O."/>
            <person name="Marletaz F."/>
            <person name="Cho S.-J."/>
            <person name="Edsinger-Gonzales E."/>
            <person name="Havlak P."/>
            <person name="Kuo D.-H."/>
            <person name="Larsson T."/>
            <person name="Lv J."/>
            <person name="Arendt D."/>
            <person name="Savage R."/>
            <person name="Osoegawa K."/>
            <person name="de Jong P."/>
            <person name="Lindberg D.R."/>
            <person name="Seaver E.C."/>
            <person name="Weisblat D.A."/>
            <person name="Putnam N.H."/>
            <person name="Grigoriev I.V."/>
            <person name="Rokhsar D.S."/>
        </authorList>
    </citation>
    <scope>NUCLEOTIDE SEQUENCE</scope>
</reference>
<protein>
    <recommendedName>
        <fullName evidence="5">Large ribosomal subunit protein uL11m</fullName>
    </recommendedName>
    <alternativeName>
        <fullName evidence="6">39S ribosomal protein L11, mitochondrial</fullName>
    </alternativeName>
</protein>
<evidence type="ECO:0000256" key="4">
    <source>
        <dbReference type="ARBA" id="ARBA00038782"/>
    </source>
</evidence>
<evidence type="ECO:0000313" key="11">
    <source>
        <dbReference type="EnsemblMetazoa" id="HelroP86877"/>
    </source>
</evidence>
<name>T1G6I6_HELRO</name>
<dbReference type="eggNOG" id="KOG3257">
    <property type="taxonomic scope" value="Eukaryota"/>
</dbReference>
<dbReference type="GeneID" id="20216683"/>
<evidence type="ECO:0000256" key="1">
    <source>
        <dbReference type="ARBA" id="ARBA00010537"/>
    </source>
</evidence>
<keyword evidence="2 7" id="KW-0689">Ribosomal protein</keyword>
<dbReference type="Pfam" id="PF00298">
    <property type="entry name" value="Ribosomal_L11"/>
    <property type="match status" value="1"/>
</dbReference>
<dbReference type="InterPro" id="IPR000911">
    <property type="entry name" value="Ribosomal_uL11"/>
</dbReference>
<dbReference type="Gene3D" id="3.30.1550.10">
    <property type="entry name" value="Ribosomal protein L11/L12, N-terminal domain"/>
    <property type="match status" value="1"/>
</dbReference>
<feature type="domain" description="Large ribosomal subunit protein uL11 C-terminal" evidence="8">
    <location>
        <begin position="86"/>
        <end position="155"/>
    </location>
</feature>
<dbReference type="SUPFAM" id="SSF54747">
    <property type="entry name" value="Ribosomal L11/L12e N-terminal domain"/>
    <property type="match status" value="1"/>
</dbReference>
<dbReference type="OMA" id="CKQFNAK"/>
<evidence type="ECO:0000313" key="12">
    <source>
        <dbReference type="Proteomes" id="UP000015101"/>
    </source>
</evidence>